<dbReference type="InterPro" id="IPR028082">
    <property type="entry name" value="Peripla_BP_I"/>
</dbReference>
<keyword evidence="1" id="KW-0805">Transcription regulation</keyword>
<keyword evidence="3" id="KW-0804">Transcription</keyword>
<dbReference type="CDD" id="cd06267">
    <property type="entry name" value="PBP1_LacI_sugar_binding-like"/>
    <property type="match status" value="1"/>
</dbReference>
<dbReference type="InterPro" id="IPR010982">
    <property type="entry name" value="Lambda_DNA-bd_dom_sf"/>
</dbReference>
<evidence type="ECO:0000313" key="5">
    <source>
        <dbReference type="EMBL" id="TQL63359.1"/>
    </source>
</evidence>
<dbReference type="Gene3D" id="3.40.50.2300">
    <property type="match status" value="2"/>
</dbReference>
<name>A0A542ZSY7_9ACTN</name>
<dbReference type="EMBL" id="VFOR01000001">
    <property type="protein sequence ID" value="TQL63359.1"/>
    <property type="molecule type" value="Genomic_DNA"/>
</dbReference>
<evidence type="ECO:0000256" key="3">
    <source>
        <dbReference type="ARBA" id="ARBA00023163"/>
    </source>
</evidence>
<keyword evidence="2" id="KW-0238">DNA-binding</keyword>
<dbReference type="AlphaFoldDB" id="A0A542ZSY7"/>
<dbReference type="InterPro" id="IPR046335">
    <property type="entry name" value="LacI/GalR-like_sensor"/>
</dbReference>
<evidence type="ECO:0000256" key="2">
    <source>
        <dbReference type="ARBA" id="ARBA00023125"/>
    </source>
</evidence>
<dbReference type="SUPFAM" id="SSF47413">
    <property type="entry name" value="lambda repressor-like DNA-binding domains"/>
    <property type="match status" value="1"/>
</dbReference>
<comment type="caution">
    <text evidence="5">The sequence shown here is derived from an EMBL/GenBank/DDBJ whole genome shotgun (WGS) entry which is preliminary data.</text>
</comment>
<evidence type="ECO:0000259" key="4">
    <source>
        <dbReference type="PROSITE" id="PS50932"/>
    </source>
</evidence>
<dbReference type="InterPro" id="IPR000843">
    <property type="entry name" value="HTH_LacI"/>
</dbReference>
<dbReference type="Pfam" id="PF13377">
    <property type="entry name" value="Peripla_BP_3"/>
    <property type="match status" value="1"/>
</dbReference>
<accession>A0A542ZSY7</accession>
<organism evidence="5 6">
    <name type="scientific">Propioniferax innocua</name>
    <dbReference type="NCBI Taxonomy" id="1753"/>
    <lineage>
        <taxon>Bacteria</taxon>
        <taxon>Bacillati</taxon>
        <taxon>Actinomycetota</taxon>
        <taxon>Actinomycetes</taxon>
        <taxon>Propionibacteriales</taxon>
        <taxon>Propionibacteriaceae</taxon>
        <taxon>Propioniferax</taxon>
    </lineage>
</organism>
<proteinExistence type="predicted"/>
<dbReference type="SMART" id="SM00354">
    <property type="entry name" value="HTH_LACI"/>
    <property type="match status" value="1"/>
</dbReference>
<dbReference type="PANTHER" id="PTHR30146:SF109">
    <property type="entry name" value="HTH-TYPE TRANSCRIPTIONAL REGULATOR GALS"/>
    <property type="match status" value="1"/>
</dbReference>
<dbReference type="GO" id="GO:0000976">
    <property type="term" value="F:transcription cis-regulatory region binding"/>
    <property type="evidence" value="ECO:0007669"/>
    <property type="project" value="TreeGrafter"/>
</dbReference>
<keyword evidence="6" id="KW-1185">Reference proteome</keyword>
<sequence length="349" mass="37155">MSAMTHTKAADDGARTSAAALARSLGVSAASVSYALHGKPGVSDALRARILDAARERGMIIPQAAAASDQSTVFGLVLADVLNPFYSELAVTVTDAARSYGHEVFISQTADEQSSIDQAVSAMIAHNVDAMILTVSQADDASLTRLLRHAHTPFVQLSRRNLGTDADFVGIDDFRAGGDMARHLLKHGYRRFALIAGSPMSSASRVRAEGYRKTLRAAGVALPRSWNITAGLNEADGIRAAEYLLGQAELPEAVICGTDSIALGLISVLHAHGLKVPDDIAVVGFDGLTGARSRLVDLTTVVQPRLEMAQRAMGLVRHRLSEPNAEAQSIYCNYKLYIGRSCGCQSRKE</sequence>
<dbReference type="CDD" id="cd01392">
    <property type="entry name" value="HTH_LacI"/>
    <property type="match status" value="1"/>
</dbReference>
<protein>
    <submittedName>
        <fullName evidence="5">LacI family transcriptional regulator</fullName>
    </submittedName>
</protein>
<dbReference type="PROSITE" id="PS50932">
    <property type="entry name" value="HTH_LACI_2"/>
    <property type="match status" value="1"/>
</dbReference>
<evidence type="ECO:0000313" key="6">
    <source>
        <dbReference type="Proteomes" id="UP000316196"/>
    </source>
</evidence>
<dbReference type="SUPFAM" id="SSF53822">
    <property type="entry name" value="Periplasmic binding protein-like I"/>
    <property type="match status" value="1"/>
</dbReference>
<reference evidence="5 6" key="1">
    <citation type="submission" date="2019-06" db="EMBL/GenBank/DDBJ databases">
        <title>Sequencing the genomes of 1000 actinobacteria strains.</title>
        <authorList>
            <person name="Klenk H.-P."/>
        </authorList>
    </citation>
    <scope>NUCLEOTIDE SEQUENCE [LARGE SCALE GENOMIC DNA]</scope>
    <source>
        <strain evidence="5 6">DSM 8251</strain>
    </source>
</reference>
<dbReference type="Proteomes" id="UP000316196">
    <property type="component" value="Unassembled WGS sequence"/>
</dbReference>
<evidence type="ECO:0000256" key="1">
    <source>
        <dbReference type="ARBA" id="ARBA00023015"/>
    </source>
</evidence>
<gene>
    <name evidence="5" type="ORF">FB460_1167</name>
</gene>
<dbReference type="GO" id="GO:0003700">
    <property type="term" value="F:DNA-binding transcription factor activity"/>
    <property type="evidence" value="ECO:0007669"/>
    <property type="project" value="TreeGrafter"/>
</dbReference>
<feature type="domain" description="HTH lacI-type" evidence="4">
    <location>
        <begin position="22"/>
        <end position="71"/>
    </location>
</feature>
<dbReference type="PANTHER" id="PTHR30146">
    <property type="entry name" value="LACI-RELATED TRANSCRIPTIONAL REPRESSOR"/>
    <property type="match status" value="1"/>
</dbReference>
<dbReference type="Gene3D" id="1.10.260.40">
    <property type="entry name" value="lambda repressor-like DNA-binding domains"/>
    <property type="match status" value="1"/>
</dbReference>